<evidence type="ECO:0000256" key="1">
    <source>
        <dbReference type="SAM" id="MobiDB-lite"/>
    </source>
</evidence>
<name>A0ABY8QI23_9RHOB</name>
<sequence>MPILYVHGVNVRSRDNFFAMEVFARRYLAPAISDDPDGVTIADAYWGDHAFDPSYGGASRPRTRLLGMGADPLPDLQQTAQAAIDYSDSLDRVPAVDSPAPQAGGLASGGIPGPQDTEDFDLAALSDQQLGDVVIAVLEQAEKDPVALAKMAVAVDGLVQDGTLAAIVQQHADLTDQLNAIFDAVQTASTDTDALAGMGIADWAARARDLAQEALSRVNSSGPFLLSVALAEARPKINQLVSQFLGDVFVYLDKRGTAGAPGIVPNIVLDKLKALHAIKLERGGEPLIVVSHSMGGQLIYDIVSHFLPKDPALANIKIDFWCASASQVGFFEEGKLFLEADPSHVTGKKVPFPGGNLGYWWNVHDQNDFLSFTGRDIFEGIDDEAYDSGMSLIKAHGGYLARPSFYRRMAEKITSSQSDGGLV</sequence>
<dbReference type="RefSeq" id="WP_282300248.1">
    <property type="nucleotide sequence ID" value="NZ_CP124616.1"/>
</dbReference>
<accession>A0ABY8QI23</accession>
<keyword evidence="3" id="KW-1185">Reference proteome</keyword>
<evidence type="ECO:0000313" key="2">
    <source>
        <dbReference type="EMBL" id="WGW03618.1"/>
    </source>
</evidence>
<protein>
    <recommendedName>
        <fullName evidence="4">Alpha/beta hydrolase</fullName>
    </recommendedName>
</protein>
<dbReference type="Proteomes" id="UP001241605">
    <property type="component" value="Chromosome"/>
</dbReference>
<feature type="region of interest" description="Disordered" evidence="1">
    <location>
        <begin position="94"/>
        <end position="118"/>
    </location>
</feature>
<organism evidence="2 3">
    <name type="scientific">Tropicibacter oceani</name>
    <dbReference type="NCBI Taxonomy" id="3058420"/>
    <lineage>
        <taxon>Bacteria</taxon>
        <taxon>Pseudomonadati</taxon>
        <taxon>Pseudomonadota</taxon>
        <taxon>Alphaproteobacteria</taxon>
        <taxon>Rhodobacterales</taxon>
        <taxon>Roseobacteraceae</taxon>
        <taxon>Tropicibacter</taxon>
    </lineage>
</organism>
<dbReference type="EMBL" id="CP124616">
    <property type="protein sequence ID" value="WGW03618.1"/>
    <property type="molecule type" value="Genomic_DNA"/>
</dbReference>
<proteinExistence type="predicted"/>
<gene>
    <name evidence="2" type="ORF">QF118_17095</name>
</gene>
<evidence type="ECO:0008006" key="4">
    <source>
        <dbReference type="Google" id="ProtNLM"/>
    </source>
</evidence>
<evidence type="ECO:0000313" key="3">
    <source>
        <dbReference type="Proteomes" id="UP001241605"/>
    </source>
</evidence>
<reference evidence="2 3" key="1">
    <citation type="submission" date="2023-05" db="EMBL/GenBank/DDBJ databases">
        <title>YMD87, complete Genome.</title>
        <authorList>
            <person name="Zhang J."/>
            <person name="Xu X."/>
        </authorList>
    </citation>
    <scope>NUCLEOTIDE SEQUENCE [LARGE SCALE GENOMIC DNA]</scope>
    <source>
        <strain evidence="2 3">YMD87</strain>
    </source>
</reference>